<dbReference type="GO" id="GO:0008171">
    <property type="term" value="F:O-methyltransferase activity"/>
    <property type="evidence" value="ECO:0007669"/>
    <property type="project" value="InterPro"/>
</dbReference>
<dbReference type="PANTHER" id="PTHR43712:SF2">
    <property type="entry name" value="O-METHYLTRANSFERASE CICE"/>
    <property type="match status" value="1"/>
</dbReference>
<dbReference type="Proteomes" id="UP001203297">
    <property type="component" value="Unassembled WGS sequence"/>
</dbReference>
<sequence length="451" mass="49419">MSSTPLTALVGIISQGVQHLEFAYSKHDLSFPSLDEPFKPGPLDNDPELDATTRLIVAAAYQIIATVRTPLETIQDHVGAMYSTPSLGLIDEADVADALKDAGSHGLHVNDISTRTGIESVKLSRVLRYLASRHVFQEVTPDVYANNRISSILIKSKPLDELKKDKLTKYEDAPAAAWVGHVADECLKGAAYLGSYIKDEPTDVDTPWNLATGRKGSIWQWYKEPDNVWRYHRFTAAMKGGVERFPSTTYTGSFDWKSLATDSVVVDVGGSVGKVAHELYKVFPHLKYVIQDLPPVLEDARNFWNQVAPDAVEKGRTIFSSGLLQPQATVKEPAAYLLRFIIHDWPDNHSIAILKNLRAAAGPATRLVLFEGVMPHVCLTHGGRPPPPPPLLGNLGAGMGALVTMLDLQMLTILNGQERTIEQFRVLGNVTGWNLEAVNPGMLTSLVFTPA</sequence>
<name>A0AAD4LWA4_9AGAM</name>
<evidence type="ECO:0000259" key="5">
    <source>
        <dbReference type="Pfam" id="PF08100"/>
    </source>
</evidence>
<keyword evidence="2" id="KW-0808">Transferase</keyword>
<dbReference type="Gene3D" id="1.10.10.10">
    <property type="entry name" value="Winged helix-like DNA-binding domain superfamily/Winged helix DNA-binding domain"/>
    <property type="match status" value="1"/>
</dbReference>
<dbReference type="AlphaFoldDB" id="A0AAD4LWA4"/>
<evidence type="ECO:0000313" key="7">
    <source>
        <dbReference type="Proteomes" id="UP001203297"/>
    </source>
</evidence>
<proteinExistence type="predicted"/>
<dbReference type="Gene3D" id="3.40.50.150">
    <property type="entry name" value="Vaccinia Virus protein VP39"/>
    <property type="match status" value="1"/>
</dbReference>
<protein>
    <submittedName>
        <fullName evidence="6">S-adenosyl-L-methionine-dependent methyltransferase</fullName>
    </submittedName>
</protein>
<dbReference type="EMBL" id="WTXG01000133">
    <property type="protein sequence ID" value="KAI0292082.1"/>
    <property type="molecule type" value="Genomic_DNA"/>
</dbReference>
<evidence type="ECO:0000256" key="2">
    <source>
        <dbReference type="ARBA" id="ARBA00022679"/>
    </source>
</evidence>
<evidence type="ECO:0000256" key="3">
    <source>
        <dbReference type="ARBA" id="ARBA00022691"/>
    </source>
</evidence>
<dbReference type="InterPro" id="IPR016461">
    <property type="entry name" value="COMT-like"/>
</dbReference>
<accession>A0AAD4LWA4</accession>
<dbReference type="InterPro" id="IPR029063">
    <property type="entry name" value="SAM-dependent_MTases_sf"/>
</dbReference>
<dbReference type="GO" id="GO:0032259">
    <property type="term" value="P:methylation"/>
    <property type="evidence" value="ECO:0007669"/>
    <property type="project" value="UniProtKB-KW"/>
</dbReference>
<dbReference type="InterPro" id="IPR001077">
    <property type="entry name" value="COMT_C"/>
</dbReference>
<keyword evidence="1 6" id="KW-0489">Methyltransferase</keyword>
<dbReference type="Pfam" id="PF08100">
    <property type="entry name" value="Dimerisation"/>
    <property type="match status" value="1"/>
</dbReference>
<evidence type="ECO:0000256" key="1">
    <source>
        <dbReference type="ARBA" id="ARBA00022603"/>
    </source>
</evidence>
<dbReference type="InterPro" id="IPR036390">
    <property type="entry name" value="WH_DNA-bd_sf"/>
</dbReference>
<dbReference type="Pfam" id="PF00891">
    <property type="entry name" value="Methyltransf_2"/>
    <property type="match status" value="1"/>
</dbReference>
<dbReference type="SUPFAM" id="SSF46785">
    <property type="entry name" value="Winged helix' DNA-binding domain"/>
    <property type="match status" value="1"/>
</dbReference>
<reference evidence="6" key="1">
    <citation type="journal article" date="2022" name="New Phytol.">
        <title>Evolutionary transition to the ectomycorrhizal habit in the genomes of a hyperdiverse lineage of mushroom-forming fungi.</title>
        <authorList>
            <person name="Looney B."/>
            <person name="Miyauchi S."/>
            <person name="Morin E."/>
            <person name="Drula E."/>
            <person name="Courty P.E."/>
            <person name="Kohler A."/>
            <person name="Kuo A."/>
            <person name="LaButti K."/>
            <person name="Pangilinan J."/>
            <person name="Lipzen A."/>
            <person name="Riley R."/>
            <person name="Andreopoulos W."/>
            <person name="He G."/>
            <person name="Johnson J."/>
            <person name="Nolan M."/>
            <person name="Tritt A."/>
            <person name="Barry K.W."/>
            <person name="Grigoriev I.V."/>
            <person name="Nagy L.G."/>
            <person name="Hibbett D."/>
            <person name="Henrissat B."/>
            <person name="Matheny P.B."/>
            <person name="Labbe J."/>
            <person name="Martin F.M."/>
        </authorList>
    </citation>
    <scope>NUCLEOTIDE SEQUENCE</scope>
    <source>
        <strain evidence="6">BPL690</strain>
    </source>
</reference>
<feature type="domain" description="O-methyltransferase dimerisation" evidence="5">
    <location>
        <begin position="92"/>
        <end position="156"/>
    </location>
</feature>
<dbReference type="SUPFAM" id="SSF53335">
    <property type="entry name" value="S-adenosyl-L-methionine-dependent methyltransferases"/>
    <property type="match status" value="1"/>
</dbReference>
<dbReference type="InterPro" id="IPR012967">
    <property type="entry name" value="COMT_dimerisation"/>
</dbReference>
<feature type="domain" description="O-methyltransferase C-terminal" evidence="4">
    <location>
        <begin position="233"/>
        <end position="375"/>
    </location>
</feature>
<dbReference type="InterPro" id="IPR036388">
    <property type="entry name" value="WH-like_DNA-bd_sf"/>
</dbReference>
<gene>
    <name evidence="6" type="ORF">B0F90DRAFT_1671282</name>
</gene>
<dbReference type="PROSITE" id="PS51683">
    <property type="entry name" value="SAM_OMT_II"/>
    <property type="match status" value="1"/>
</dbReference>
<evidence type="ECO:0000259" key="4">
    <source>
        <dbReference type="Pfam" id="PF00891"/>
    </source>
</evidence>
<organism evidence="6 7">
    <name type="scientific">Multifurca ochricompacta</name>
    <dbReference type="NCBI Taxonomy" id="376703"/>
    <lineage>
        <taxon>Eukaryota</taxon>
        <taxon>Fungi</taxon>
        <taxon>Dikarya</taxon>
        <taxon>Basidiomycota</taxon>
        <taxon>Agaricomycotina</taxon>
        <taxon>Agaricomycetes</taxon>
        <taxon>Russulales</taxon>
        <taxon>Russulaceae</taxon>
        <taxon>Multifurca</taxon>
    </lineage>
</organism>
<comment type="caution">
    <text evidence="6">The sequence shown here is derived from an EMBL/GenBank/DDBJ whole genome shotgun (WGS) entry which is preliminary data.</text>
</comment>
<evidence type="ECO:0000313" key="6">
    <source>
        <dbReference type="EMBL" id="KAI0292082.1"/>
    </source>
</evidence>
<keyword evidence="7" id="KW-1185">Reference proteome</keyword>
<dbReference type="PANTHER" id="PTHR43712">
    <property type="entry name" value="PUTATIVE (AFU_ORTHOLOGUE AFUA_4G14580)-RELATED"/>
    <property type="match status" value="1"/>
</dbReference>
<dbReference type="GO" id="GO:0046983">
    <property type="term" value="F:protein dimerization activity"/>
    <property type="evidence" value="ECO:0007669"/>
    <property type="project" value="InterPro"/>
</dbReference>
<keyword evidence="3" id="KW-0949">S-adenosyl-L-methionine</keyword>